<evidence type="ECO:0000313" key="3">
    <source>
        <dbReference type="Proteomes" id="UP001274830"/>
    </source>
</evidence>
<dbReference type="Gene3D" id="3.30.420.10">
    <property type="entry name" value="Ribonuclease H-like superfamily/Ribonuclease H"/>
    <property type="match status" value="1"/>
</dbReference>
<evidence type="ECO:0000259" key="1">
    <source>
        <dbReference type="Pfam" id="PF21762"/>
    </source>
</evidence>
<gene>
    <name evidence="2" type="ORF">LTR78_001821</name>
</gene>
<organism evidence="2 3">
    <name type="scientific">Recurvomyces mirabilis</name>
    <dbReference type="NCBI Taxonomy" id="574656"/>
    <lineage>
        <taxon>Eukaryota</taxon>
        <taxon>Fungi</taxon>
        <taxon>Dikarya</taxon>
        <taxon>Ascomycota</taxon>
        <taxon>Pezizomycotina</taxon>
        <taxon>Dothideomycetes</taxon>
        <taxon>Dothideomycetidae</taxon>
        <taxon>Mycosphaerellales</taxon>
        <taxon>Teratosphaeriaceae</taxon>
        <taxon>Recurvomyces</taxon>
    </lineage>
</organism>
<feature type="domain" description="Gfd2/YDR514C-like C-terminal" evidence="1">
    <location>
        <begin position="35"/>
        <end position="226"/>
    </location>
</feature>
<dbReference type="AlphaFoldDB" id="A0AAE0WVD5"/>
<dbReference type="InterPro" id="IPR048519">
    <property type="entry name" value="Gfd2/YDR514C-like_C"/>
</dbReference>
<proteinExistence type="predicted"/>
<dbReference type="EMBL" id="JAUTXT010000004">
    <property type="protein sequence ID" value="KAK3678524.1"/>
    <property type="molecule type" value="Genomic_DNA"/>
</dbReference>
<protein>
    <recommendedName>
        <fullName evidence="1">Gfd2/YDR514C-like C-terminal domain-containing protein</fullName>
    </recommendedName>
</protein>
<dbReference type="InterPro" id="IPR012337">
    <property type="entry name" value="RNaseH-like_sf"/>
</dbReference>
<evidence type="ECO:0000313" key="2">
    <source>
        <dbReference type="EMBL" id="KAK3678524.1"/>
    </source>
</evidence>
<dbReference type="Pfam" id="PF21762">
    <property type="entry name" value="DEDDh_C"/>
    <property type="match status" value="1"/>
</dbReference>
<keyword evidence="3" id="KW-1185">Reference proteome</keyword>
<dbReference type="Proteomes" id="UP001274830">
    <property type="component" value="Unassembled WGS sequence"/>
</dbReference>
<dbReference type="PANTHER" id="PTHR28083:SF1">
    <property type="entry name" value="GOOD FOR FULL DBP5 ACTIVITY PROTEIN 2"/>
    <property type="match status" value="1"/>
</dbReference>
<reference evidence="2" key="1">
    <citation type="submission" date="2023-07" db="EMBL/GenBank/DDBJ databases">
        <title>Black Yeasts Isolated from many extreme environments.</title>
        <authorList>
            <person name="Coleine C."/>
            <person name="Stajich J.E."/>
            <person name="Selbmann L."/>
        </authorList>
    </citation>
    <scope>NUCLEOTIDE SEQUENCE</scope>
    <source>
        <strain evidence="2">CCFEE 5485</strain>
    </source>
</reference>
<dbReference type="InterPro" id="IPR036397">
    <property type="entry name" value="RNaseH_sf"/>
</dbReference>
<dbReference type="PANTHER" id="PTHR28083">
    <property type="entry name" value="GOOD FOR FULL DBP5 ACTIVITY PROTEIN 2"/>
    <property type="match status" value="1"/>
</dbReference>
<dbReference type="GO" id="GO:0005634">
    <property type="term" value="C:nucleus"/>
    <property type="evidence" value="ECO:0007669"/>
    <property type="project" value="TreeGrafter"/>
</dbReference>
<dbReference type="InterPro" id="IPR040151">
    <property type="entry name" value="Gfd2/YDR514C-like"/>
</dbReference>
<accession>A0AAE0WVD5</accession>
<dbReference type="GO" id="GO:0003676">
    <property type="term" value="F:nucleic acid binding"/>
    <property type="evidence" value="ECO:0007669"/>
    <property type="project" value="InterPro"/>
</dbReference>
<dbReference type="SUPFAM" id="SSF53098">
    <property type="entry name" value="Ribonuclease H-like"/>
    <property type="match status" value="1"/>
</dbReference>
<comment type="caution">
    <text evidence="2">The sequence shown here is derived from an EMBL/GenBank/DDBJ whole genome shotgun (WGS) entry which is preliminary data.</text>
</comment>
<sequence length="336" mass="36513">MARGSTPVASSLYALRQMLGLTPANGDAALTVHPIFVCIDCEAFEHAHHKITEIGVAVLDTRELDQRSAEAKQWIEKIKYGHFKPIEYGLLKNKNFVKGCPEAFNFGTSTWIKLADARRVLQNIFDDPTRLHEAADFDKPLSKTGRDVIFVGHNASSDTSFLKQVGFNVAVDGGTKATMDTQKLAGGTKKKSIALQRLLLSLDVDAYNLHNAGNDAAYTLQAMLLMALKDQSTPGSVAADLLKYSGKLSPAKHSPIVAPHVFAGTAMGCTIESAAENGSIATDMRTNIQRRAERQERKIVVRTVRNASEVPATTAMALQRPVTSHSSHIFFNDPGP</sequence>
<name>A0AAE0WVD5_9PEZI</name>